<sequence length="607" mass="70080">MQTALAKIKAGATARSQHVPFEFLNYTWNSQDPIASYGSENKSQLQAVSREFDPEGVFQKLVSGGFKLFALGGERWVLSLNQTARSIDQAFQPSIDPSPMAHRAHRIPWRSLTSHLSHRAPTHTSPDTTIANLYFRFLPTQAQDLGHFATSFARALNEDTTAARRLYAPRYLPPARNELLLDDRLAARIHPLAFPWHHSRSGESRQHVQKTQKLCQHVDSTTDFACGCPLPYTERRAAAFLRPYQRNDCFRFAEVNGDGFFNLQVVSTLLVLDEMEIIFRLCAHPEIRLKEWMRVQDCMCIELAEFDHGWGPVFDAALEMYLVLNTFSCFPELHSSSSASRYADGYRGYVPDYRATRMYQRPVHEWTEVSKATEMSRYPHRQFLGLEPRFGYASRVRIEDTEDPLFEDPFYEKLRAEDEEGRRTRLKRLGEQDKGVSVDTLLAIVGEAKEEDCFTYGELPFALFLASDAAGFRLSEEDTARVEAYLRERGVPNDWVAEVTTLSEGNERRSRLPVPHDPLHERNRRQLRRYLHRCWQIMVRCNMLARELGTEINWARQVVQALEKLVSCPPGMKLSKYRYDDSENLKQYTRQGESEEVSYAIRARDEE</sequence>
<keyword evidence="2" id="KW-1185">Reference proteome</keyword>
<dbReference type="OrthoDB" id="3204049at2759"/>
<dbReference type="RefSeq" id="XP_025491360.1">
    <property type="nucleotide sequence ID" value="XM_025639337.1"/>
</dbReference>
<reference evidence="1 2" key="1">
    <citation type="submission" date="2016-12" db="EMBL/GenBank/DDBJ databases">
        <title>The genomes of Aspergillus section Nigri reveals drivers in fungal speciation.</title>
        <authorList>
            <consortium name="DOE Joint Genome Institute"/>
            <person name="Vesth T.C."/>
            <person name="Nybo J."/>
            <person name="Theobald S."/>
            <person name="Brandl J."/>
            <person name="Frisvad J.C."/>
            <person name="Nielsen K.F."/>
            <person name="Lyhne E.K."/>
            <person name="Kogle M.E."/>
            <person name="Kuo A."/>
            <person name="Riley R."/>
            <person name="Clum A."/>
            <person name="Nolan M."/>
            <person name="Lipzen A."/>
            <person name="Salamov A."/>
            <person name="Henrissat B."/>
            <person name="Wiebenga A."/>
            <person name="De Vries R.P."/>
            <person name="Grigoriev I.V."/>
            <person name="Mortensen U.H."/>
            <person name="Andersen M.R."/>
            <person name="Baker S.E."/>
        </authorList>
    </citation>
    <scope>NUCLEOTIDE SEQUENCE [LARGE SCALE GENOMIC DNA]</scope>
    <source>
        <strain evidence="1 2">CBS 121591</strain>
    </source>
</reference>
<dbReference type="EMBL" id="KZ821704">
    <property type="protein sequence ID" value="PYH81160.1"/>
    <property type="molecule type" value="Genomic_DNA"/>
</dbReference>
<accession>A0A319CA98</accession>
<evidence type="ECO:0000313" key="2">
    <source>
        <dbReference type="Proteomes" id="UP000248340"/>
    </source>
</evidence>
<proteinExistence type="predicted"/>
<dbReference type="GeneID" id="37142079"/>
<gene>
    <name evidence="1" type="ORF">BO82DRAFT_402736</name>
</gene>
<dbReference type="VEuPathDB" id="FungiDB:BO82DRAFT_402736"/>
<protein>
    <submittedName>
        <fullName evidence="1">Uncharacterized protein</fullName>
    </submittedName>
</protein>
<name>A0A319CA98_9EURO</name>
<dbReference type="AlphaFoldDB" id="A0A319CA98"/>
<organism evidence="1 2">
    <name type="scientific">Aspergillus uvarum CBS 121591</name>
    <dbReference type="NCBI Taxonomy" id="1448315"/>
    <lineage>
        <taxon>Eukaryota</taxon>
        <taxon>Fungi</taxon>
        <taxon>Dikarya</taxon>
        <taxon>Ascomycota</taxon>
        <taxon>Pezizomycotina</taxon>
        <taxon>Eurotiomycetes</taxon>
        <taxon>Eurotiomycetidae</taxon>
        <taxon>Eurotiales</taxon>
        <taxon>Aspergillaceae</taxon>
        <taxon>Aspergillus</taxon>
        <taxon>Aspergillus subgen. Circumdati</taxon>
    </lineage>
</organism>
<dbReference type="Proteomes" id="UP000248340">
    <property type="component" value="Unassembled WGS sequence"/>
</dbReference>
<evidence type="ECO:0000313" key="1">
    <source>
        <dbReference type="EMBL" id="PYH81160.1"/>
    </source>
</evidence>